<proteinExistence type="predicted"/>
<dbReference type="Gene3D" id="3.30.160.60">
    <property type="entry name" value="Classic Zinc Finger"/>
    <property type="match status" value="1"/>
</dbReference>
<evidence type="ECO:0000259" key="2">
    <source>
        <dbReference type="PROSITE" id="PS50157"/>
    </source>
</evidence>
<evidence type="ECO:0000313" key="4">
    <source>
        <dbReference type="EMBL" id="TBU11764.1"/>
    </source>
</evidence>
<dbReference type="Proteomes" id="UP000292282">
    <property type="component" value="Unassembled WGS sequence"/>
</dbReference>
<feature type="domain" description="C2H2-type" evidence="2">
    <location>
        <begin position="367"/>
        <end position="390"/>
    </location>
</feature>
<gene>
    <name evidence="3" type="ORF">CWI37_0038p0030</name>
    <name evidence="4" type="ORF">CWI38_1049p0020</name>
</gene>
<keyword evidence="1" id="KW-0863">Zinc-finger</keyword>
<evidence type="ECO:0000313" key="5">
    <source>
        <dbReference type="Proteomes" id="UP000292282"/>
    </source>
</evidence>
<name>A0A4Q9LDS4_9MICR</name>
<dbReference type="PROSITE" id="PS00028">
    <property type="entry name" value="ZINC_FINGER_C2H2_1"/>
    <property type="match status" value="1"/>
</dbReference>
<organism evidence="3 6">
    <name type="scientific">Hamiltosporidium tvaerminnensis</name>
    <dbReference type="NCBI Taxonomy" id="1176355"/>
    <lineage>
        <taxon>Eukaryota</taxon>
        <taxon>Fungi</taxon>
        <taxon>Fungi incertae sedis</taxon>
        <taxon>Microsporidia</taxon>
        <taxon>Dubosqiidae</taxon>
        <taxon>Hamiltosporidium</taxon>
    </lineage>
</organism>
<comment type="caution">
    <text evidence="3">The sequence shown here is derived from an EMBL/GenBank/DDBJ whole genome shotgun (WGS) entry which is preliminary data.</text>
</comment>
<protein>
    <recommendedName>
        <fullName evidence="2">C2H2-type domain-containing protein</fullName>
    </recommendedName>
</protein>
<evidence type="ECO:0000313" key="3">
    <source>
        <dbReference type="EMBL" id="TBU05201.1"/>
    </source>
</evidence>
<dbReference type="STRING" id="1176355.A0A4Q9LDS4"/>
<evidence type="ECO:0000313" key="6">
    <source>
        <dbReference type="Proteomes" id="UP000292362"/>
    </source>
</evidence>
<dbReference type="OrthoDB" id="342064at2759"/>
<keyword evidence="1" id="KW-0862">Zinc</keyword>
<keyword evidence="5" id="KW-1185">Reference proteome</keyword>
<reference evidence="5 6" key="1">
    <citation type="submission" date="2017-12" db="EMBL/GenBank/DDBJ databases">
        <authorList>
            <person name="Pombert J.-F."/>
            <person name="Haag K.L."/>
            <person name="Ebert D."/>
        </authorList>
    </citation>
    <scope>NUCLEOTIDE SEQUENCE [LARGE SCALE GENOMIC DNA]</scope>
    <source>
        <strain evidence="3">FI-OER-3-3</strain>
        <strain evidence="4">IL-G-3</strain>
    </source>
</reference>
<dbReference type="PROSITE" id="PS50157">
    <property type="entry name" value="ZINC_FINGER_C2H2_2"/>
    <property type="match status" value="1"/>
</dbReference>
<dbReference type="EMBL" id="PITJ01000038">
    <property type="protein sequence ID" value="TBU05201.1"/>
    <property type="molecule type" value="Genomic_DNA"/>
</dbReference>
<dbReference type="AlphaFoldDB" id="A0A4Q9LDS4"/>
<keyword evidence="1" id="KW-0479">Metal-binding</keyword>
<accession>A0A4Q9LDS4</accession>
<evidence type="ECO:0000256" key="1">
    <source>
        <dbReference type="PROSITE-ProRule" id="PRU00042"/>
    </source>
</evidence>
<dbReference type="VEuPathDB" id="MicrosporidiaDB:CWI37_0038p0030"/>
<dbReference type="Proteomes" id="UP000292362">
    <property type="component" value="Unassembled WGS sequence"/>
</dbReference>
<dbReference type="GO" id="GO:0008270">
    <property type="term" value="F:zinc ion binding"/>
    <property type="evidence" value="ECO:0007669"/>
    <property type="project" value="UniProtKB-KW"/>
</dbReference>
<dbReference type="EMBL" id="PITK01001049">
    <property type="protein sequence ID" value="TBU11764.1"/>
    <property type="molecule type" value="Genomic_DNA"/>
</dbReference>
<dbReference type="VEuPathDB" id="MicrosporidiaDB:CWI38_1049p0020"/>
<dbReference type="InterPro" id="IPR013087">
    <property type="entry name" value="Znf_C2H2_type"/>
</dbReference>
<sequence length="458" mass="54785">MRRRNYDQRYMDEPIINMKYLLEQPFIITEKELKHLLPEVDYSTYLKSFYSKKIHKFYNSFHEHEWFKERYIYDDYNIEKTKEFLQNYVEFTEKIVKICWDNTNEEIKINVPILNEEYFVDPELINVPKYNIIMKNISSLVPISLIQSLALKCPNSTKFSVLQSDDRESYKRSCIISLQNENNIDDSVRSMRNKSSPSCEFYCDKFILNENNMSFANVSFSQKDILFAKKIIKSLSDRYSVPDVLETIQSDLQSFFVKYIEKNLGENEKMKKDAIFKFDKSEILDFYILLLRYVFHYCFYCCRMFGSHMEMARCCGKYHIRSHAKNRDFFTRKLKIYTMDKDFSFMKDIKEEDGMIKHIIKIDEEQYKCNSCIKVFAQAHNVANHIKRKHPELIESIKKDMEIFSAFINKLDPFVLSIIEGINDTHLPSYLLKIEEDIIPVKYDIPKVFSGFLDKPTI</sequence>